<dbReference type="PANTHER" id="PTHR43393:SF3">
    <property type="entry name" value="LYSINE DECARBOXYLASE-LIKE PROTEIN"/>
    <property type="match status" value="1"/>
</dbReference>
<name>A0A381SLQ8_9ZZZZ</name>
<dbReference type="PANTHER" id="PTHR43393">
    <property type="entry name" value="CYTOKININ RIBOSIDE 5'-MONOPHOSPHATE PHOSPHORIBOHYDROLASE"/>
    <property type="match status" value="1"/>
</dbReference>
<dbReference type="SUPFAM" id="SSF102405">
    <property type="entry name" value="MCP/YpsA-like"/>
    <property type="match status" value="1"/>
</dbReference>
<dbReference type="AlphaFoldDB" id="A0A381SLQ8"/>
<evidence type="ECO:0008006" key="2">
    <source>
        <dbReference type="Google" id="ProtNLM"/>
    </source>
</evidence>
<accession>A0A381SLQ8</accession>
<reference evidence="1" key="1">
    <citation type="submission" date="2018-05" db="EMBL/GenBank/DDBJ databases">
        <authorList>
            <person name="Lanie J.A."/>
            <person name="Ng W.-L."/>
            <person name="Kazmierczak K.M."/>
            <person name="Andrzejewski T.M."/>
            <person name="Davidsen T.M."/>
            <person name="Wayne K.J."/>
            <person name="Tettelin H."/>
            <person name="Glass J.I."/>
            <person name="Rusch D."/>
            <person name="Podicherti R."/>
            <person name="Tsui H.-C.T."/>
            <person name="Winkler M.E."/>
        </authorList>
    </citation>
    <scope>NUCLEOTIDE SEQUENCE</scope>
</reference>
<dbReference type="InterPro" id="IPR005268">
    <property type="entry name" value="CHP00725"/>
</dbReference>
<dbReference type="NCBIfam" id="TIGR00725">
    <property type="entry name" value="TIGR00725 family protein"/>
    <property type="match status" value="1"/>
</dbReference>
<dbReference type="GO" id="GO:0005829">
    <property type="term" value="C:cytosol"/>
    <property type="evidence" value="ECO:0007669"/>
    <property type="project" value="TreeGrafter"/>
</dbReference>
<evidence type="ECO:0000313" key="1">
    <source>
        <dbReference type="EMBL" id="SVA04218.1"/>
    </source>
</evidence>
<proteinExistence type="predicted"/>
<dbReference type="Gene3D" id="3.40.50.450">
    <property type="match status" value="1"/>
</dbReference>
<gene>
    <name evidence="1" type="ORF">METZ01_LOCUS57072</name>
</gene>
<organism evidence="1">
    <name type="scientific">marine metagenome</name>
    <dbReference type="NCBI Taxonomy" id="408172"/>
    <lineage>
        <taxon>unclassified sequences</taxon>
        <taxon>metagenomes</taxon>
        <taxon>ecological metagenomes</taxon>
    </lineage>
</organism>
<sequence>MIIAVIGESSASPKNAMLAEEVGSLLAKANVTVVCGGQEGVMRAVCKGAKKHGGTTIGILPGMDSLDSNEYVDIPICTGLGNGRNLLVTRAGKSVIAIGGSYGTLSEIGLALSDSKSVIGLNTWSLLRDEHLDCGIIVANNPEEAVQLAICQANKK</sequence>
<dbReference type="EMBL" id="UINC01003200">
    <property type="protein sequence ID" value="SVA04218.1"/>
    <property type="molecule type" value="Genomic_DNA"/>
</dbReference>
<dbReference type="InterPro" id="IPR052341">
    <property type="entry name" value="LOG_family_nucleotidases"/>
</dbReference>
<protein>
    <recommendedName>
        <fullName evidence="2">TIGR00725 family protein</fullName>
    </recommendedName>
</protein>
<dbReference type="InterPro" id="IPR041164">
    <property type="entry name" value="LDcluster4"/>
</dbReference>
<dbReference type="Pfam" id="PF18306">
    <property type="entry name" value="LDcluster4"/>
    <property type="match status" value="1"/>
</dbReference>